<evidence type="ECO:0000256" key="6">
    <source>
        <dbReference type="ARBA" id="ARBA00023288"/>
    </source>
</evidence>
<dbReference type="PROSITE" id="PS51257">
    <property type="entry name" value="PROKAR_LIPOPROTEIN"/>
    <property type="match status" value="1"/>
</dbReference>
<keyword evidence="6 7" id="KW-0449">Lipoprotein</keyword>
<keyword evidence="8" id="KW-1185">Reference proteome</keyword>
<gene>
    <name evidence="7" type="ORF">DFR70_12710</name>
</gene>
<comment type="caution">
    <text evidence="7">The sequence shown here is derived from an EMBL/GenBank/DDBJ whole genome shotgun (WGS) entry which is preliminary data.</text>
</comment>
<proteinExistence type="predicted"/>
<evidence type="ECO:0000256" key="4">
    <source>
        <dbReference type="ARBA" id="ARBA00023136"/>
    </source>
</evidence>
<dbReference type="RefSeq" id="WP_083895090.1">
    <property type="nucleotide sequence ID" value="NZ_QJKF01000027.1"/>
</dbReference>
<evidence type="ECO:0000256" key="1">
    <source>
        <dbReference type="ARBA" id="ARBA00004193"/>
    </source>
</evidence>
<name>A0A318KAG5_9NOCA</name>
<protein>
    <submittedName>
        <fullName evidence="7">Putative LppA-like lipoprotein</fullName>
    </submittedName>
</protein>
<dbReference type="GO" id="GO:0005886">
    <property type="term" value="C:plasma membrane"/>
    <property type="evidence" value="ECO:0007669"/>
    <property type="project" value="UniProtKB-SubCell"/>
</dbReference>
<evidence type="ECO:0000313" key="8">
    <source>
        <dbReference type="Proteomes" id="UP000247569"/>
    </source>
</evidence>
<reference evidence="7 8" key="1">
    <citation type="submission" date="2018-05" db="EMBL/GenBank/DDBJ databases">
        <title>Genomic Encyclopedia of Type Strains, Phase IV (KMG-IV): sequencing the most valuable type-strain genomes for metagenomic binning, comparative biology and taxonomic classification.</title>
        <authorList>
            <person name="Goeker M."/>
        </authorList>
    </citation>
    <scope>NUCLEOTIDE SEQUENCE [LARGE SCALE GENOMIC DNA]</scope>
    <source>
        <strain evidence="7 8">DSM 44704</strain>
    </source>
</reference>
<keyword evidence="4" id="KW-0472">Membrane</keyword>
<evidence type="ECO:0000256" key="2">
    <source>
        <dbReference type="ARBA" id="ARBA00022475"/>
    </source>
</evidence>
<organism evidence="7 8">
    <name type="scientific">Nocardia tenerifensis</name>
    <dbReference type="NCBI Taxonomy" id="228006"/>
    <lineage>
        <taxon>Bacteria</taxon>
        <taxon>Bacillati</taxon>
        <taxon>Actinomycetota</taxon>
        <taxon>Actinomycetes</taxon>
        <taxon>Mycobacteriales</taxon>
        <taxon>Nocardiaceae</taxon>
        <taxon>Nocardia</taxon>
    </lineage>
</organism>
<evidence type="ECO:0000256" key="3">
    <source>
        <dbReference type="ARBA" id="ARBA00022729"/>
    </source>
</evidence>
<dbReference type="Gene3D" id="3.30.2030.20">
    <property type="match status" value="1"/>
</dbReference>
<dbReference type="OrthoDB" id="4382082at2"/>
<keyword evidence="5" id="KW-0564">Palmitate</keyword>
<keyword evidence="2" id="KW-1003">Cell membrane</keyword>
<evidence type="ECO:0000313" key="7">
    <source>
        <dbReference type="EMBL" id="PXX53399.1"/>
    </source>
</evidence>
<dbReference type="Pfam" id="PF16708">
    <property type="entry name" value="LppA"/>
    <property type="match status" value="1"/>
</dbReference>
<sequence length="190" mass="20387">MTKTTAMGVLAALVAVTVLSGCGDRLKDTDRPASQEDIAHAEAEMRKLPSAEASERDLIALIRQIAEAVKTAAPELDWRTKNRRGQNTLGCPSPYLETEGVSFVTDSLVSSVPITDTQWPGVLQIARDMAARDGITALTVRADTADRHDVILHSPDHGNEIVLITAESAVISGVTGCRYLEADLRKQPGN</sequence>
<dbReference type="EMBL" id="QJKF01000027">
    <property type="protein sequence ID" value="PXX53399.1"/>
    <property type="molecule type" value="Genomic_DNA"/>
</dbReference>
<comment type="subcellular location">
    <subcellularLocation>
        <location evidence="1">Cell membrane</location>
        <topology evidence="1">Lipid-anchor</topology>
    </subcellularLocation>
</comment>
<keyword evidence="3" id="KW-0732">Signal</keyword>
<dbReference type="Proteomes" id="UP000247569">
    <property type="component" value="Unassembled WGS sequence"/>
</dbReference>
<dbReference type="InterPro" id="IPR032018">
    <property type="entry name" value="LppA/LppB/LprP"/>
</dbReference>
<evidence type="ECO:0000256" key="5">
    <source>
        <dbReference type="ARBA" id="ARBA00023139"/>
    </source>
</evidence>
<accession>A0A318KAG5</accession>
<dbReference type="AlphaFoldDB" id="A0A318KAG5"/>